<comment type="caution">
    <text evidence="1">The sequence shown here is derived from an EMBL/GenBank/DDBJ whole genome shotgun (WGS) entry which is preliminary data.</text>
</comment>
<evidence type="ECO:0000313" key="1">
    <source>
        <dbReference type="EMBL" id="CPC62260.1"/>
    </source>
</evidence>
<reference evidence="2" key="1">
    <citation type="submission" date="2015-03" db="EMBL/GenBank/DDBJ databases">
        <authorList>
            <consortium name="Pathogen Informatics"/>
        </authorList>
    </citation>
    <scope>NUCLEOTIDE SEQUENCE [LARGE SCALE GENOMIC DNA]</scope>
    <source>
        <strain evidence="2">N09902308</strain>
    </source>
</reference>
<dbReference type="EMBL" id="CSBK01005380">
    <property type="protein sequence ID" value="CPC62260.1"/>
    <property type="molecule type" value="Genomic_DNA"/>
</dbReference>
<proteinExistence type="predicted"/>
<sequence>MAVVAKPAWPVELETCTVTSFGEVVVTCWC</sequence>
<gene>
    <name evidence="1" type="ORF">ERS007739_05736</name>
</gene>
<protein>
    <submittedName>
        <fullName evidence="1">Uncharacterized protein</fullName>
    </submittedName>
</protein>
<name>A0A916LHQ7_MYCTX</name>
<dbReference type="Proteomes" id="UP000039021">
    <property type="component" value="Unassembled WGS sequence"/>
</dbReference>
<dbReference type="AlphaFoldDB" id="A0A916LHQ7"/>
<evidence type="ECO:0000313" key="2">
    <source>
        <dbReference type="Proteomes" id="UP000039021"/>
    </source>
</evidence>
<accession>A0A916LHQ7</accession>
<organism evidence="1 2">
    <name type="scientific">Mycobacterium tuberculosis</name>
    <dbReference type="NCBI Taxonomy" id="1773"/>
    <lineage>
        <taxon>Bacteria</taxon>
        <taxon>Bacillati</taxon>
        <taxon>Actinomycetota</taxon>
        <taxon>Actinomycetes</taxon>
        <taxon>Mycobacteriales</taxon>
        <taxon>Mycobacteriaceae</taxon>
        <taxon>Mycobacterium</taxon>
        <taxon>Mycobacterium tuberculosis complex</taxon>
    </lineage>
</organism>